<dbReference type="VEuPathDB" id="FungiDB:MYCFIDRAFT_207989"/>
<dbReference type="KEGG" id="pfj:MYCFIDRAFT_207989"/>
<evidence type="ECO:0000256" key="1">
    <source>
        <dbReference type="SAM" id="MobiDB-lite"/>
    </source>
</evidence>
<dbReference type="PANTHER" id="PTHR28219">
    <property type="entry name" value="UPF0642 PROTEIN YBL028C"/>
    <property type="match status" value="1"/>
</dbReference>
<dbReference type="HOGENOM" id="CLU_801999_0_0_1"/>
<evidence type="ECO:0000259" key="2">
    <source>
        <dbReference type="Pfam" id="PF10338"/>
    </source>
</evidence>
<dbReference type="Proteomes" id="UP000016932">
    <property type="component" value="Unassembled WGS sequence"/>
</dbReference>
<dbReference type="Pfam" id="PF10338">
    <property type="entry name" value="YBL028C_N"/>
    <property type="match status" value="1"/>
</dbReference>
<accession>M2ZSD6</accession>
<evidence type="ECO:0000313" key="3">
    <source>
        <dbReference type="EMBL" id="EME81934.1"/>
    </source>
</evidence>
<gene>
    <name evidence="3" type="ORF">MYCFIDRAFT_207989</name>
</gene>
<dbReference type="GO" id="GO:0030687">
    <property type="term" value="C:preribosome, large subunit precursor"/>
    <property type="evidence" value="ECO:0007669"/>
    <property type="project" value="TreeGrafter"/>
</dbReference>
<organism evidence="3 4">
    <name type="scientific">Pseudocercospora fijiensis (strain CIRAD86)</name>
    <name type="common">Black leaf streak disease fungus</name>
    <name type="synonym">Mycosphaerella fijiensis</name>
    <dbReference type="NCBI Taxonomy" id="383855"/>
    <lineage>
        <taxon>Eukaryota</taxon>
        <taxon>Fungi</taxon>
        <taxon>Dikarya</taxon>
        <taxon>Ascomycota</taxon>
        <taxon>Pezizomycotina</taxon>
        <taxon>Dothideomycetes</taxon>
        <taxon>Dothideomycetidae</taxon>
        <taxon>Mycosphaerellales</taxon>
        <taxon>Mycosphaerellaceae</taxon>
        <taxon>Pseudocercospora</taxon>
    </lineage>
</organism>
<dbReference type="AlphaFoldDB" id="M2ZSD6"/>
<reference evidence="3 4" key="1">
    <citation type="journal article" date="2012" name="PLoS Pathog.">
        <title>Diverse lifestyles and strategies of plant pathogenesis encoded in the genomes of eighteen Dothideomycetes fungi.</title>
        <authorList>
            <person name="Ohm R.A."/>
            <person name="Feau N."/>
            <person name="Henrissat B."/>
            <person name="Schoch C.L."/>
            <person name="Horwitz B.A."/>
            <person name="Barry K.W."/>
            <person name="Condon B.J."/>
            <person name="Copeland A.C."/>
            <person name="Dhillon B."/>
            <person name="Glaser F."/>
            <person name="Hesse C.N."/>
            <person name="Kosti I."/>
            <person name="LaButti K."/>
            <person name="Lindquist E.A."/>
            <person name="Lucas S."/>
            <person name="Salamov A.A."/>
            <person name="Bradshaw R.E."/>
            <person name="Ciuffetti L."/>
            <person name="Hamelin R.C."/>
            <person name="Kema G.H.J."/>
            <person name="Lawrence C."/>
            <person name="Scott J.A."/>
            <person name="Spatafora J.W."/>
            <person name="Turgeon B.G."/>
            <person name="de Wit P.J.G.M."/>
            <person name="Zhong S."/>
            <person name="Goodwin S.B."/>
            <person name="Grigoriev I.V."/>
        </authorList>
    </citation>
    <scope>NUCLEOTIDE SEQUENCE [LARGE SCALE GENOMIC DNA]</scope>
    <source>
        <strain evidence="3 4">CIRAD86</strain>
    </source>
</reference>
<keyword evidence="4" id="KW-1185">Reference proteome</keyword>
<protein>
    <recommendedName>
        <fullName evidence="2">DUF2423 domain-containing protein</fullName>
    </recommendedName>
</protein>
<feature type="compositionally biased region" description="Basic and acidic residues" evidence="1">
    <location>
        <begin position="163"/>
        <end position="174"/>
    </location>
</feature>
<dbReference type="eggNOG" id="ENOG502SXGY">
    <property type="taxonomic scope" value="Eukaryota"/>
</dbReference>
<dbReference type="RefSeq" id="XP_007927435.1">
    <property type="nucleotide sequence ID" value="XM_007929244.1"/>
</dbReference>
<feature type="domain" description="DUF2423" evidence="2">
    <location>
        <begin position="67"/>
        <end position="110"/>
    </location>
</feature>
<sequence length="346" mass="38386">MRVLEYDLTRSGVFAGQPAARSTVHSQTPAVISAIGRACGCCRPTCISISIIFLRSTSLQNTLDAAMGSSARASRIKKNNSALKKRVFGPVEQARNERLSAKLLALAKAPKDEKMDIEQEDEHYADAIAEAGAKEMAKENEAAAEDVEMDAPTKKTRSKREVKRLQEARAQRQEKKSRKRARNQVANSDFPSAQHGSHKVQGLFSTLKGAWMEEMVSLWKTGHAIRLLGLVEEQIHVGMQETNEMGSCRGTMSKSHIHKRPGFHFHHATFLKKYYAPIQTLHACTTKCVIVKGRIMFCLSCAFMYGPKTILVLGYHDTGVWVSTLSSPIALKSQKKNWTCPSCPKV</sequence>
<dbReference type="EMBL" id="KB446559">
    <property type="protein sequence ID" value="EME81934.1"/>
    <property type="molecule type" value="Genomic_DNA"/>
</dbReference>
<evidence type="ECO:0000313" key="4">
    <source>
        <dbReference type="Proteomes" id="UP000016932"/>
    </source>
</evidence>
<feature type="compositionally biased region" description="Polar residues" evidence="1">
    <location>
        <begin position="184"/>
        <end position="195"/>
    </location>
</feature>
<name>M2ZSD6_PSEFD</name>
<dbReference type="GeneID" id="19336637"/>
<proteinExistence type="predicted"/>
<dbReference type="OrthoDB" id="4087970at2759"/>
<dbReference type="PANTHER" id="PTHR28219:SF1">
    <property type="entry name" value="UPF0642 PROTEIN YBL028C"/>
    <property type="match status" value="1"/>
</dbReference>
<feature type="region of interest" description="Disordered" evidence="1">
    <location>
        <begin position="135"/>
        <end position="198"/>
    </location>
</feature>
<dbReference type="InterPro" id="IPR019434">
    <property type="entry name" value="DUF2423"/>
</dbReference>